<comment type="caution">
    <text evidence="5">The sequence shown here is derived from an EMBL/GenBank/DDBJ whole genome shotgun (WGS) entry which is preliminary data.</text>
</comment>
<dbReference type="Gene3D" id="2.40.170.20">
    <property type="entry name" value="TonB-dependent receptor, beta-barrel domain"/>
    <property type="match status" value="1"/>
</dbReference>
<sequence length="777" mass="89160">MYKHIPLLPNSMITMNTLKLFLCVCLMPGFSLYAQVRIHGKVTDLDNQPLAYSTVRLLKTDSAFISGTTTDTLGYYQFTNVQPDKYLLAFSTIGYKPQIIPASVSNQDTQLPVITLESDNVILNEVVVKGSSYVRKTDHVLVIPDKQQVKHAGTGYDLLYNLMIPSLEVNKRTGKVSTFGGEVALYINGEKAEYEEVQNLRPRDIKNIEYYDTPTGKYAGDVASINYITKERTSGGYVSLDGKQTIGYLMGNYNIGTKLMHGNNSYSVLGGYITQKYDGVKTSKNEEILFPEYTTHRNTQTTQADYQNNQQYLQLKANNRTEKHNISAQLSLVHNETPKNNNSELLDYSGHHTYSISSANQKKEDGLSPSVKLYGNFNITPKQTLEVTAKTAYTQNDYTRTYTEGENISLTDVDEELYAFDFSTRYNIKLEHNNSLGANLQHHHKVTSSSYTGDYDSWQHLWMGETMFFLNYNQRIAKKFSMNFLPGFSWLNYKLHTDARQQHWSLRMNSTFIYTINKSQQLMASVDIGNDQPDISYINSMDQTVDFLQIKRGNPHLDNTKLYVVGIAYKAQLNRLNFQILGVYQKIQNNISTDYYLENDKLVSSFRSDMDVEHWNAALDLSYRFSDNLRAKFNARYYHTIIPGEYNITDNSVIASLDINYYWKNLAINVYGSTATSRINRFSLAIEKNPAIYGTSISWSHKGWHVETGTENPFTKHNRYREYANFSIYNYSRIQTSRINQRTGYIKIAYTFDFGQKTSREKSDMDRNINSAIMKTN</sequence>
<reference evidence="5 6" key="1">
    <citation type="submission" date="2018-08" db="EMBL/GenBank/DDBJ databases">
        <title>A genome reference for cultivated species of the human gut microbiota.</title>
        <authorList>
            <person name="Zou Y."/>
            <person name="Xue W."/>
            <person name="Luo G."/>
        </authorList>
    </citation>
    <scope>NUCLEOTIDE SEQUENCE [LARGE SCALE GENOMIC DNA]</scope>
    <source>
        <strain evidence="5 6">AF14-1AC</strain>
    </source>
</reference>
<dbReference type="Gene3D" id="2.60.40.1120">
    <property type="entry name" value="Carboxypeptidase-like, regulatory domain"/>
    <property type="match status" value="1"/>
</dbReference>
<name>A0A1Y4PJM8_9BACT</name>
<dbReference type="AlphaFoldDB" id="A0A1Y4PJM8"/>
<dbReference type="Proteomes" id="UP000283678">
    <property type="component" value="Unassembled WGS sequence"/>
</dbReference>
<dbReference type="GO" id="GO:0004180">
    <property type="term" value="F:carboxypeptidase activity"/>
    <property type="evidence" value="ECO:0007669"/>
    <property type="project" value="UniProtKB-KW"/>
</dbReference>
<dbReference type="SUPFAM" id="SSF56935">
    <property type="entry name" value="Porins"/>
    <property type="match status" value="1"/>
</dbReference>
<dbReference type="InterPro" id="IPR036942">
    <property type="entry name" value="Beta-barrel_TonB_sf"/>
</dbReference>
<dbReference type="SUPFAM" id="SSF49464">
    <property type="entry name" value="Carboxypeptidase regulatory domain-like"/>
    <property type="match status" value="1"/>
</dbReference>
<protein>
    <submittedName>
        <fullName evidence="4">Carboxypeptidase-like regulatory domain-containing protein</fullName>
    </submittedName>
    <submittedName>
        <fullName evidence="5">TonB-dependent receptor</fullName>
    </submittedName>
</protein>
<gene>
    <name evidence="5" type="ORF">DWW04_18465</name>
    <name evidence="4" type="ORF">F2Z07_15815</name>
</gene>
<dbReference type="InterPro" id="IPR008969">
    <property type="entry name" value="CarboxyPept-like_regulatory"/>
</dbReference>
<evidence type="ECO:0000313" key="7">
    <source>
        <dbReference type="Proteomes" id="UP000481700"/>
    </source>
</evidence>
<evidence type="ECO:0000313" key="4">
    <source>
        <dbReference type="EMBL" id="KAA5317276.1"/>
    </source>
</evidence>
<evidence type="ECO:0000256" key="2">
    <source>
        <dbReference type="ARBA" id="ARBA00023136"/>
    </source>
</evidence>
<dbReference type="RefSeq" id="WP_007845442.1">
    <property type="nucleotide sequence ID" value="NZ_CP083689.1"/>
</dbReference>
<keyword evidence="4" id="KW-0378">Hydrolase</keyword>
<dbReference type="Pfam" id="PF13620">
    <property type="entry name" value="CarboxypepD_reg"/>
    <property type="match status" value="1"/>
</dbReference>
<evidence type="ECO:0000313" key="5">
    <source>
        <dbReference type="EMBL" id="RGV72387.1"/>
    </source>
</evidence>
<keyword evidence="5" id="KW-0675">Receptor</keyword>
<evidence type="ECO:0000256" key="3">
    <source>
        <dbReference type="ARBA" id="ARBA00023237"/>
    </source>
</evidence>
<dbReference type="EMBL" id="QRZL01000024">
    <property type="protein sequence ID" value="RGV72387.1"/>
    <property type="molecule type" value="Genomic_DNA"/>
</dbReference>
<evidence type="ECO:0000256" key="1">
    <source>
        <dbReference type="ARBA" id="ARBA00004442"/>
    </source>
</evidence>
<accession>A0A1Y4PJM8</accession>
<organism evidence="5 6">
    <name type="scientific">Phocaeicola dorei</name>
    <dbReference type="NCBI Taxonomy" id="357276"/>
    <lineage>
        <taxon>Bacteria</taxon>
        <taxon>Pseudomonadati</taxon>
        <taxon>Bacteroidota</taxon>
        <taxon>Bacteroidia</taxon>
        <taxon>Bacteroidales</taxon>
        <taxon>Bacteroidaceae</taxon>
        <taxon>Phocaeicola</taxon>
    </lineage>
</organism>
<dbReference type="GO" id="GO:0009279">
    <property type="term" value="C:cell outer membrane"/>
    <property type="evidence" value="ECO:0007669"/>
    <property type="project" value="UniProtKB-SubCell"/>
</dbReference>
<keyword evidence="4" id="KW-0645">Protease</keyword>
<dbReference type="EMBL" id="VVZV01000018">
    <property type="protein sequence ID" value="KAA5317276.1"/>
    <property type="molecule type" value="Genomic_DNA"/>
</dbReference>
<keyword evidence="4" id="KW-0121">Carboxypeptidase</keyword>
<reference evidence="4 7" key="2">
    <citation type="journal article" date="2019" name="Nat. Med.">
        <title>A library of human gut bacterial isolates paired with longitudinal multiomics data enables mechanistic microbiome research.</title>
        <authorList>
            <person name="Poyet M."/>
            <person name="Groussin M."/>
            <person name="Gibbons S.M."/>
            <person name="Avila-Pacheco J."/>
            <person name="Jiang X."/>
            <person name="Kearney S.M."/>
            <person name="Perrotta A.R."/>
            <person name="Berdy B."/>
            <person name="Zhao S."/>
            <person name="Lieberman T.D."/>
            <person name="Swanson P.K."/>
            <person name="Smith M."/>
            <person name="Roesemann S."/>
            <person name="Alexander J.E."/>
            <person name="Rich S.A."/>
            <person name="Livny J."/>
            <person name="Vlamakis H."/>
            <person name="Clish C."/>
            <person name="Bullock K."/>
            <person name="Deik A."/>
            <person name="Scott J."/>
            <person name="Pierce K.A."/>
            <person name="Xavier R.J."/>
            <person name="Alm E.J."/>
        </authorList>
    </citation>
    <scope>NUCLEOTIDE SEQUENCE [LARGE SCALE GENOMIC DNA]</scope>
    <source>
        <strain evidence="4 7">BIOML-A25</strain>
    </source>
</reference>
<proteinExistence type="predicted"/>
<comment type="subcellular location">
    <subcellularLocation>
        <location evidence="1">Cell outer membrane</location>
    </subcellularLocation>
</comment>
<keyword evidence="3" id="KW-0998">Cell outer membrane</keyword>
<dbReference type="Proteomes" id="UP000481700">
    <property type="component" value="Unassembled WGS sequence"/>
</dbReference>
<evidence type="ECO:0000313" key="6">
    <source>
        <dbReference type="Proteomes" id="UP000283678"/>
    </source>
</evidence>
<keyword evidence="2" id="KW-0472">Membrane</keyword>